<dbReference type="PROSITE" id="PS51318">
    <property type="entry name" value="TAT"/>
    <property type="match status" value="1"/>
</dbReference>
<reference evidence="3 4" key="1">
    <citation type="submission" date="2020-02" db="EMBL/GenBank/DDBJ databases">
        <title>Draft genome sequence of Limisphaera ngatamarikiensis NGM72.4T, a thermophilic Verrucomicrobia grouped in subdivision 3.</title>
        <authorList>
            <person name="Carere C.R."/>
            <person name="Steen J."/>
            <person name="Hugenholtz P."/>
            <person name="Stott M.B."/>
        </authorList>
    </citation>
    <scope>NUCLEOTIDE SEQUENCE [LARGE SCALE GENOMIC DNA]</scope>
    <source>
        <strain evidence="3 4">NGM72.4</strain>
    </source>
</reference>
<evidence type="ECO:0000313" key="3">
    <source>
        <dbReference type="EMBL" id="NGO38271.1"/>
    </source>
</evidence>
<dbReference type="NCBIfam" id="TIGR01409">
    <property type="entry name" value="TAT_signal_seq"/>
    <property type="match status" value="1"/>
</dbReference>
<dbReference type="InterPro" id="IPR006311">
    <property type="entry name" value="TAT_signal"/>
</dbReference>
<dbReference type="EMBL" id="JAAKYA010000014">
    <property type="protein sequence ID" value="NGO38271.1"/>
    <property type="molecule type" value="Genomic_DNA"/>
</dbReference>
<gene>
    <name evidence="3" type="ORF">G4L39_02520</name>
</gene>
<dbReference type="InterPro" id="IPR036237">
    <property type="entry name" value="Xyl_isomerase-like_sf"/>
</dbReference>
<dbReference type="PANTHER" id="PTHR12110">
    <property type="entry name" value="HYDROXYPYRUVATE ISOMERASE"/>
    <property type="match status" value="1"/>
</dbReference>
<dbReference type="InterPro" id="IPR013022">
    <property type="entry name" value="Xyl_isomerase-like_TIM-brl"/>
</dbReference>
<dbReference type="Pfam" id="PF01261">
    <property type="entry name" value="AP_endonuc_2"/>
    <property type="match status" value="1"/>
</dbReference>
<name>A0A6M1RSF9_9BACT</name>
<evidence type="ECO:0000259" key="2">
    <source>
        <dbReference type="Pfam" id="PF01261"/>
    </source>
</evidence>
<dbReference type="InterPro" id="IPR050312">
    <property type="entry name" value="IolE/XylAMocC-like"/>
</dbReference>
<keyword evidence="1" id="KW-0732">Signal</keyword>
<dbReference type="AlphaFoldDB" id="A0A6M1RSF9"/>
<dbReference type="Gene3D" id="3.20.20.150">
    <property type="entry name" value="Divalent-metal-dependent TIM barrel enzymes"/>
    <property type="match status" value="1"/>
</dbReference>
<keyword evidence="4" id="KW-1185">Reference proteome</keyword>
<comment type="caution">
    <text evidence="3">The sequence shown here is derived from an EMBL/GenBank/DDBJ whole genome shotgun (WGS) entry which is preliminary data.</text>
</comment>
<accession>A0A6M1RSF9</accession>
<keyword evidence="3" id="KW-0413">Isomerase</keyword>
<dbReference type="PANTHER" id="PTHR12110:SF53">
    <property type="entry name" value="BLR5974 PROTEIN"/>
    <property type="match status" value="1"/>
</dbReference>
<dbReference type="RefSeq" id="WP_165105653.1">
    <property type="nucleotide sequence ID" value="NZ_JAAKYA010000014.1"/>
</dbReference>
<dbReference type="SUPFAM" id="SSF51658">
    <property type="entry name" value="Xylose isomerase-like"/>
    <property type="match status" value="1"/>
</dbReference>
<feature type="domain" description="Xylose isomerase-like TIM barrel" evidence="2">
    <location>
        <begin position="90"/>
        <end position="293"/>
    </location>
</feature>
<sequence length="369" mass="41399">MERQSNRPRRLSRRTFLQTTLAATAAVGGAVPLLNLQAAQPATRPRLKLGFDNFAVRAMGWKAPRLLEYAATLKVDSLFISDLDAFESHDTAYLRELRARAQDLGVALYLGTWSICPTSRAFRDRWGTAEEHLSLGIRMASDLGSPVLRVVLGTMEDRRTPGGIRARIADTVRVLKACRSRALDAGIRIAVENHAGDMQAHELAELVEDAGTDFVGVNFDSGNACWTLEDPLRSFAVLGRYTLCTSLRDAMVWEYERGAKVQWTAMGEGCLDLKTFFDRFAETCPEVPVHIETISGFAREFPYLEPEFWEAYPTARAADFAAFLALAKRGRPLPSRRFANAEEERAYQRDELERSLRYCREVLGLGRRS</sequence>
<feature type="chain" id="PRO_5027113284" evidence="1">
    <location>
        <begin position="26"/>
        <end position="369"/>
    </location>
</feature>
<dbReference type="Proteomes" id="UP000477311">
    <property type="component" value="Unassembled WGS sequence"/>
</dbReference>
<organism evidence="3 4">
    <name type="scientific">Limisphaera ngatamarikiensis</name>
    <dbReference type="NCBI Taxonomy" id="1324935"/>
    <lineage>
        <taxon>Bacteria</taxon>
        <taxon>Pseudomonadati</taxon>
        <taxon>Verrucomicrobiota</taxon>
        <taxon>Verrucomicrobiia</taxon>
        <taxon>Limisphaerales</taxon>
        <taxon>Limisphaeraceae</taxon>
        <taxon>Limisphaera</taxon>
    </lineage>
</organism>
<protein>
    <submittedName>
        <fullName evidence="3">Sugar phosphate isomerase/epimerase</fullName>
    </submittedName>
</protein>
<proteinExistence type="predicted"/>
<dbReference type="InterPro" id="IPR019546">
    <property type="entry name" value="TAT_signal_bac_arc"/>
</dbReference>
<feature type="signal peptide" evidence="1">
    <location>
        <begin position="1"/>
        <end position="25"/>
    </location>
</feature>
<evidence type="ECO:0000313" key="4">
    <source>
        <dbReference type="Proteomes" id="UP000477311"/>
    </source>
</evidence>
<dbReference type="GO" id="GO:0016853">
    <property type="term" value="F:isomerase activity"/>
    <property type="evidence" value="ECO:0007669"/>
    <property type="project" value="UniProtKB-KW"/>
</dbReference>
<evidence type="ECO:0000256" key="1">
    <source>
        <dbReference type="SAM" id="SignalP"/>
    </source>
</evidence>